<proteinExistence type="inferred from homology"/>
<sequence length="227" mass="26118">MLKVEQLQKSLKKQIILNNITFEIKEGEIFSLFGHNASGKSTLLKILSGIMKPDNGNIFLNGKDIHKNNKVKKDICAVFQENIVPSGFKTIDFLLFYSKIVKSPYRKKDIISLAESYGIKNEDMKKKITHLSGGTKKKIEFLKSIIYKDALFHLFDEPTIGFDPESQKTAWDHIRSLKKEKKIILLVTNMRNELNELADTKKIIIDGKIKDFREGKIMKILKFTVKN</sequence>
<protein>
    <submittedName>
        <fullName evidence="6">ABC transporter ATP-binding protein</fullName>
    </submittedName>
</protein>
<keyword evidence="3" id="KW-0547">Nucleotide-binding</keyword>
<evidence type="ECO:0000259" key="5">
    <source>
        <dbReference type="PROSITE" id="PS50893"/>
    </source>
</evidence>
<dbReference type="InterPro" id="IPR003439">
    <property type="entry name" value="ABC_transporter-like_ATP-bd"/>
</dbReference>
<evidence type="ECO:0000256" key="2">
    <source>
        <dbReference type="ARBA" id="ARBA00022448"/>
    </source>
</evidence>
<dbReference type="PROSITE" id="PS50893">
    <property type="entry name" value="ABC_TRANSPORTER_2"/>
    <property type="match status" value="1"/>
</dbReference>
<evidence type="ECO:0000256" key="4">
    <source>
        <dbReference type="ARBA" id="ARBA00022840"/>
    </source>
</evidence>
<keyword evidence="2" id="KW-0813">Transport</keyword>
<dbReference type="InterPro" id="IPR027417">
    <property type="entry name" value="P-loop_NTPase"/>
</dbReference>
<dbReference type="GO" id="GO:0005524">
    <property type="term" value="F:ATP binding"/>
    <property type="evidence" value="ECO:0007669"/>
    <property type="project" value="UniProtKB-KW"/>
</dbReference>
<dbReference type="EMBL" id="CP069362">
    <property type="protein sequence ID" value="WGS64343.1"/>
    <property type="molecule type" value="Genomic_DNA"/>
</dbReference>
<dbReference type="CDD" id="cd03230">
    <property type="entry name" value="ABC_DR_subfamily_A"/>
    <property type="match status" value="1"/>
</dbReference>
<dbReference type="PANTHER" id="PTHR42711">
    <property type="entry name" value="ABC TRANSPORTER ATP-BINDING PROTEIN"/>
    <property type="match status" value="1"/>
</dbReference>
<evidence type="ECO:0000256" key="3">
    <source>
        <dbReference type="ARBA" id="ARBA00022741"/>
    </source>
</evidence>
<name>A0ABY8PP73_9BACT</name>
<dbReference type="Gene3D" id="3.40.50.300">
    <property type="entry name" value="P-loop containing nucleotide triphosphate hydrolases"/>
    <property type="match status" value="1"/>
</dbReference>
<evidence type="ECO:0000256" key="1">
    <source>
        <dbReference type="ARBA" id="ARBA00005417"/>
    </source>
</evidence>
<keyword evidence="4 6" id="KW-0067">ATP-binding</keyword>
<dbReference type="SUPFAM" id="SSF52540">
    <property type="entry name" value="P-loop containing nucleoside triphosphate hydrolases"/>
    <property type="match status" value="1"/>
</dbReference>
<gene>
    <name evidence="6" type="ORF">JRV97_08175</name>
</gene>
<keyword evidence="7" id="KW-1185">Reference proteome</keyword>
<dbReference type="InterPro" id="IPR050763">
    <property type="entry name" value="ABC_transporter_ATP-binding"/>
</dbReference>
<evidence type="ECO:0000313" key="6">
    <source>
        <dbReference type="EMBL" id="WGS64343.1"/>
    </source>
</evidence>
<dbReference type="Pfam" id="PF00005">
    <property type="entry name" value="ABC_tran"/>
    <property type="match status" value="1"/>
</dbReference>
<evidence type="ECO:0000313" key="7">
    <source>
        <dbReference type="Proteomes" id="UP001232493"/>
    </source>
</evidence>
<reference evidence="6 7" key="1">
    <citation type="submission" date="2021-02" db="EMBL/GenBank/DDBJ databases">
        <title>Characterization of Marinitoga sp. nov. str. BP5-C20A.</title>
        <authorList>
            <person name="Erauso G."/>
            <person name="Postec A."/>
        </authorList>
    </citation>
    <scope>NUCLEOTIDE SEQUENCE [LARGE SCALE GENOMIC DNA]</scope>
    <source>
        <strain evidence="6 7">BP5-C20A</strain>
    </source>
</reference>
<dbReference type="RefSeq" id="WP_280997923.1">
    <property type="nucleotide sequence ID" value="NZ_CP069362.1"/>
</dbReference>
<comment type="similarity">
    <text evidence="1">Belongs to the ABC transporter superfamily.</text>
</comment>
<accession>A0ABY8PP73</accession>
<feature type="domain" description="ABC transporter" evidence="5">
    <location>
        <begin position="2"/>
        <end position="225"/>
    </location>
</feature>
<dbReference type="Proteomes" id="UP001232493">
    <property type="component" value="Chromosome"/>
</dbReference>
<organism evidence="6 7">
    <name type="scientific">Marinitoga aeolica</name>
    <dbReference type="NCBI Taxonomy" id="2809031"/>
    <lineage>
        <taxon>Bacteria</taxon>
        <taxon>Thermotogati</taxon>
        <taxon>Thermotogota</taxon>
        <taxon>Thermotogae</taxon>
        <taxon>Petrotogales</taxon>
        <taxon>Petrotogaceae</taxon>
        <taxon>Marinitoga</taxon>
    </lineage>
</organism>
<dbReference type="PANTHER" id="PTHR42711:SF5">
    <property type="entry name" value="ABC TRANSPORTER ATP-BINDING PROTEIN NATA"/>
    <property type="match status" value="1"/>
</dbReference>